<gene>
    <name evidence="3" type="ORF">OS493_037341</name>
</gene>
<name>A0A9X0CPP7_9CNID</name>
<keyword evidence="1" id="KW-0547">Nucleotide-binding</keyword>
<dbReference type="Gene3D" id="3.30.200.20">
    <property type="entry name" value="Phosphorylase Kinase, domain 1"/>
    <property type="match status" value="1"/>
</dbReference>
<dbReference type="AlphaFoldDB" id="A0A9X0CPP7"/>
<dbReference type="Gene3D" id="1.10.510.10">
    <property type="entry name" value="Transferase(Phosphotransferase) domain 1"/>
    <property type="match status" value="1"/>
</dbReference>
<accession>A0A9X0CPP7</accession>
<keyword evidence="1" id="KW-0067">ATP-binding</keyword>
<dbReference type="Pfam" id="PF00069">
    <property type="entry name" value="Pkinase"/>
    <property type="match status" value="1"/>
</dbReference>
<sequence>MYTMPQQFKVPVFRNRNALSIQGVPVFDCSQLQVKDRIGRGSFGEVYTTEFKDPGQHATQTVVIKKAIQALDQDEKKLFLKEVALLNKLNHANVVNLKAVCYKSCSLMMEYLYFSFSPFGENSRVSSLGDLLLHIDVEYDCDGFKELIAFAAGDIVRGRAYLHANGVAHRDLKPANIW</sequence>
<proteinExistence type="predicted"/>
<dbReference type="GO" id="GO:0005524">
    <property type="term" value="F:ATP binding"/>
    <property type="evidence" value="ECO:0007669"/>
    <property type="project" value="UniProtKB-UniRule"/>
</dbReference>
<evidence type="ECO:0000313" key="3">
    <source>
        <dbReference type="EMBL" id="KAJ7369658.1"/>
    </source>
</evidence>
<dbReference type="PROSITE" id="PS00107">
    <property type="entry name" value="PROTEIN_KINASE_ATP"/>
    <property type="match status" value="1"/>
</dbReference>
<dbReference type="InterPro" id="IPR000719">
    <property type="entry name" value="Prot_kinase_dom"/>
</dbReference>
<evidence type="ECO:0000313" key="4">
    <source>
        <dbReference type="Proteomes" id="UP001163046"/>
    </source>
</evidence>
<dbReference type="InterPro" id="IPR017441">
    <property type="entry name" value="Protein_kinase_ATP_BS"/>
</dbReference>
<protein>
    <recommendedName>
        <fullName evidence="2">Protein kinase domain-containing protein</fullName>
    </recommendedName>
</protein>
<dbReference type="Proteomes" id="UP001163046">
    <property type="component" value="Unassembled WGS sequence"/>
</dbReference>
<dbReference type="OrthoDB" id="5986613at2759"/>
<feature type="binding site" evidence="1">
    <location>
        <position position="66"/>
    </location>
    <ligand>
        <name>ATP</name>
        <dbReference type="ChEBI" id="CHEBI:30616"/>
    </ligand>
</feature>
<evidence type="ECO:0000259" key="2">
    <source>
        <dbReference type="PROSITE" id="PS50011"/>
    </source>
</evidence>
<feature type="domain" description="Protein kinase" evidence="2">
    <location>
        <begin position="32"/>
        <end position="178"/>
    </location>
</feature>
<dbReference type="PROSITE" id="PS50011">
    <property type="entry name" value="PROTEIN_KINASE_DOM"/>
    <property type="match status" value="1"/>
</dbReference>
<dbReference type="SUPFAM" id="SSF56112">
    <property type="entry name" value="Protein kinase-like (PK-like)"/>
    <property type="match status" value="1"/>
</dbReference>
<dbReference type="InterPro" id="IPR011009">
    <property type="entry name" value="Kinase-like_dom_sf"/>
</dbReference>
<reference evidence="3" key="1">
    <citation type="submission" date="2023-01" db="EMBL/GenBank/DDBJ databases">
        <title>Genome assembly of the deep-sea coral Lophelia pertusa.</title>
        <authorList>
            <person name="Herrera S."/>
            <person name="Cordes E."/>
        </authorList>
    </citation>
    <scope>NUCLEOTIDE SEQUENCE</scope>
    <source>
        <strain evidence="3">USNM1676648</strain>
        <tissue evidence="3">Polyp</tissue>
    </source>
</reference>
<comment type="caution">
    <text evidence="3">The sequence shown here is derived from an EMBL/GenBank/DDBJ whole genome shotgun (WGS) entry which is preliminary data.</text>
</comment>
<evidence type="ECO:0000256" key="1">
    <source>
        <dbReference type="PROSITE-ProRule" id="PRU10141"/>
    </source>
</evidence>
<organism evidence="3 4">
    <name type="scientific">Desmophyllum pertusum</name>
    <dbReference type="NCBI Taxonomy" id="174260"/>
    <lineage>
        <taxon>Eukaryota</taxon>
        <taxon>Metazoa</taxon>
        <taxon>Cnidaria</taxon>
        <taxon>Anthozoa</taxon>
        <taxon>Hexacorallia</taxon>
        <taxon>Scleractinia</taxon>
        <taxon>Caryophylliina</taxon>
        <taxon>Caryophylliidae</taxon>
        <taxon>Desmophyllum</taxon>
    </lineage>
</organism>
<keyword evidence="4" id="KW-1185">Reference proteome</keyword>
<dbReference type="PANTHER" id="PTHR44329">
    <property type="entry name" value="SERINE/THREONINE-PROTEIN KINASE TNNI3K-RELATED"/>
    <property type="match status" value="1"/>
</dbReference>
<dbReference type="EMBL" id="MU826895">
    <property type="protein sequence ID" value="KAJ7369658.1"/>
    <property type="molecule type" value="Genomic_DNA"/>
</dbReference>
<dbReference type="InterPro" id="IPR051681">
    <property type="entry name" value="Ser/Thr_Kinases-Pseudokinases"/>
</dbReference>
<dbReference type="GO" id="GO:0004674">
    <property type="term" value="F:protein serine/threonine kinase activity"/>
    <property type="evidence" value="ECO:0007669"/>
    <property type="project" value="TreeGrafter"/>
</dbReference>